<evidence type="ECO:0000259" key="3">
    <source>
        <dbReference type="PROSITE" id="PS51462"/>
    </source>
</evidence>
<reference evidence="4" key="1">
    <citation type="submission" date="2020-05" db="EMBL/GenBank/DDBJ databases">
        <authorList>
            <person name="Chiriac C."/>
            <person name="Salcher M."/>
            <person name="Ghai R."/>
            <person name="Kavagutti S V."/>
        </authorList>
    </citation>
    <scope>NUCLEOTIDE SEQUENCE</scope>
</reference>
<dbReference type="PROSITE" id="PS51462">
    <property type="entry name" value="NUDIX"/>
    <property type="match status" value="1"/>
</dbReference>
<gene>
    <name evidence="4" type="ORF">UFOPK4422_01379</name>
</gene>
<dbReference type="PANTHER" id="PTHR11839:SF18">
    <property type="entry name" value="NUDIX HYDROLASE DOMAIN-CONTAINING PROTEIN"/>
    <property type="match status" value="1"/>
</dbReference>
<accession>A0A6J7VVY3</accession>
<dbReference type="GO" id="GO:0019693">
    <property type="term" value="P:ribose phosphate metabolic process"/>
    <property type="evidence" value="ECO:0007669"/>
    <property type="project" value="TreeGrafter"/>
</dbReference>
<evidence type="ECO:0000313" key="4">
    <source>
        <dbReference type="EMBL" id="CAB5131727.1"/>
    </source>
</evidence>
<keyword evidence="2" id="KW-0378">Hydrolase</keyword>
<protein>
    <submittedName>
        <fullName evidence="4">Unannotated protein</fullName>
    </submittedName>
</protein>
<dbReference type="GO" id="GO:0005829">
    <property type="term" value="C:cytosol"/>
    <property type="evidence" value="ECO:0007669"/>
    <property type="project" value="TreeGrafter"/>
</dbReference>
<dbReference type="GO" id="GO:0016787">
    <property type="term" value="F:hydrolase activity"/>
    <property type="evidence" value="ECO:0007669"/>
    <property type="project" value="UniProtKB-KW"/>
</dbReference>
<dbReference type="AlphaFoldDB" id="A0A6J7VVY3"/>
<dbReference type="CDD" id="cd03424">
    <property type="entry name" value="NUDIX_ADPRase_Nudt5_UGPPase_Nudt14"/>
    <property type="match status" value="1"/>
</dbReference>
<evidence type="ECO:0000256" key="2">
    <source>
        <dbReference type="ARBA" id="ARBA00022801"/>
    </source>
</evidence>
<dbReference type="SUPFAM" id="SSF55811">
    <property type="entry name" value="Nudix"/>
    <property type="match status" value="1"/>
</dbReference>
<dbReference type="EMBL" id="CAFBRX010000172">
    <property type="protein sequence ID" value="CAB5131727.1"/>
    <property type="molecule type" value="Genomic_DNA"/>
</dbReference>
<dbReference type="Pfam" id="PF00293">
    <property type="entry name" value="NUDIX"/>
    <property type="match status" value="1"/>
</dbReference>
<comment type="cofactor">
    <cofactor evidence="1">
        <name>Mg(2+)</name>
        <dbReference type="ChEBI" id="CHEBI:18420"/>
    </cofactor>
</comment>
<proteinExistence type="predicted"/>
<dbReference type="InterPro" id="IPR015797">
    <property type="entry name" value="NUDIX_hydrolase-like_dom_sf"/>
</dbReference>
<sequence>MGSFQHLGDQLIHSGYIWDVVVGEFVAPNGETFTRDIVRSPGAVAVVPIRYDDQGEPQVILVKQFRAAFNAVIIEVPAGMRDVTGELPEETALRELIEETGFSSEKMELLHRFYPSTGMTDSVLHVYLATGLTEVGRQAHGPEEDHMEVFEIPLAHAVAMVVSGEIADAKSAIGLLLAERRLNALDVAAP</sequence>
<feature type="domain" description="Nudix hydrolase" evidence="3">
    <location>
        <begin position="39"/>
        <end position="174"/>
    </location>
</feature>
<dbReference type="Gene3D" id="3.90.79.10">
    <property type="entry name" value="Nucleoside Triphosphate Pyrophosphohydrolase"/>
    <property type="match status" value="1"/>
</dbReference>
<evidence type="ECO:0000256" key="1">
    <source>
        <dbReference type="ARBA" id="ARBA00001946"/>
    </source>
</evidence>
<name>A0A6J7VVY3_9ZZZZ</name>
<organism evidence="4">
    <name type="scientific">freshwater metagenome</name>
    <dbReference type="NCBI Taxonomy" id="449393"/>
    <lineage>
        <taxon>unclassified sequences</taxon>
        <taxon>metagenomes</taxon>
        <taxon>ecological metagenomes</taxon>
    </lineage>
</organism>
<dbReference type="GO" id="GO:0006753">
    <property type="term" value="P:nucleoside phosphate metabolic process"/>
    <property type="evidence" value="ECO:0007669"/>
    <property type="project" value="TreeGrafter"/>
</dbReference>
<dbReference type="PANTHER" id="PTHR11839">
    <property type="entry name" value="UDP/ADP-SUGAR PYROPHOSPHATASE"/>
    <property type="match status" value="1"/>
</dbReference>
<dbReference type="InterPro" id="IPR000086">
    <property type="entry name" value="NUDIX_hydrolase_dom"/>
</dbReference>